<dbReference type="AlphaFoldDB" id="A0A4V1A4D7"/>
<dbReference type="Proteomes" id="UP000293719">
    <property type="component" value="Chromosome"/>
</dbReference>
<proteinExistence type="predicted"/>
<protein>
    <submittedName>
        <fullName evidence="1">SIMPL domain-containing protein</fullName>
    </submittedName>
</protein>
<dbReference type="InterPro" id="IPR007497">
    <property type="entry name" value="SIMPL/DUF541"/>
</dbReference>
<name>A0A4V1A4D7_9HYPH</name>
<evidence type="ECO:0000313" key="1">
    <source>
        <dbReference type="EMBL" id="QBK32258.1"/>
    </source>
</evidence>
<dbReference type="KEGG" id="rpod:E0E05_04965"/>
<dbReference type="RefSeq" id="WP_131617898.1">
    <property type="nucleotide sequence ID" value="NZ_CP036532.1"/>
</dbReference>
<dbReference type="PANTHER" id="PTHR34387:SF1">
    <property type="entry name" value="PERIPLASMIC IMMUNOGENIC PROTEIN"/>
    <property type="match status" value="1"/>
</dbReference>
<dbReference type="GeneID" id="90766640"/>
<sequence>MTGVGPATAAENDLTPQISVSATGSAEVAPDMAVINLTVVREAETAREALDANTAAMSEVLAAMQAEGIAERDLQTSNFNIQPRYVYPEPVDGERPAPRIVGYEVSNSLTVRIRDLERVGAILDTSVTLGVNRGGGIRFTNDDPAEAIAQARTEAMRNAIAKAETLTEAAGIGLGRILSISENSNGPRPMAIERAAVMQSDTGNAAPVPVAAGENSYQVTVNVTFELDQ</sequence>
<gene>
    <name evidence="1" type="ORF">E0E05_04965</name>
</gene>
<dbReference type="Gene3D" id="3.30.110.170">
    <property type="entry name" value="Protein of unknown function (DUF541), domain 1"/>
    <property type="match status" value="1"/>
</dbReference>
<dbReference type="InterPro" id="IPR052022">
    <property type="entry name" value="26kDa_periplasmic_antigen"/>
</dbReference>
<dbReference type="Gene3D" id="3.30.70.2970">
    <property type="entry name" value="Protein of unknown function (DUF541), domain 2"/>
    <property type="match status" value="1"/>
</dbReference>
<dbReference type="PANTHER" id="PTHR34387">
    <property type="entry name" value="SLR1258 PROTEIN"/>
    <property type="match status" value="1"/>
</dbReference>
<dbReference type="EMBL" id="CP036532">
    <property type="protein sequence ID" value="QBK32258.1"/>
    <property type="molecule type" value="Genomic_DNA"/>
</dbReference>
<reference evidence="1 2" key="1">
    <citation type="journal article" date="2017" name="Int. J. Syst. Evol. Microbiol.">
        <title>Roseitalea porphyridii gen. nov., sp. nov., isolated from a red alga, and reclassification of Hoeflea suaedae Chung et al. 2013 as Pseudohoeflea suaedae gen. nov., comb. nov.</title>
        <authorList>
            <person name="Hyeon J.W."/>
            <person name="Jeong S.E."/>
            <person name="Baek K."/>
            <person name="Jeon C.O."/>
        </authorList>
    </citation>
    <scope>NUCLEOTIDE SEQUENCE [LARGE SCALE GENOMIC DNA]</scope>
    <source>
        <strain evidence="1 2">MA7-20</strain>
    </source>
</reference>
<organism evidence="1 2">
    <name type="scientific">Roseitalea porphyridii</name>
    <dbReference type="NCBI Taxonomy" id="1852022"/>
    <lineage>
        <taxon>Bacteria</taxon>
        <taxon>Pseudomonadati</taxon>
        <taxon>Pseudomonadota</taxon>
        <taxon>Alphaproteobacteria</taxon>
        <taxon>Hyphomicrobiales</taxon>
        <taxon>Ahrensiaceae</taxon>
        <taxon>Roseitalea</taxon>
    </lineage>
</organism>
<keyword evidence="2" id="KW-1185">Reference proteome</keyword>
<dbReference type="Pfam" id="PF04402">
    <property type="entry name" value="SIMPL"/>
    <property type="match status" value="1"/>
</dbReference>
<dbReference type="OrthoDB" id="9813144at2"/>
<dbReference type="GO" id="GO:0006974">
    <property type="term" value="P:DNA damage response"/>
    <property type="evidence" value="ECO:0007669"/>
    <property type="project" value="TreeGrafter"/>
</dbReference>
<evidence type="ECO:0000313" key="2">
    <source>
        <dbReference type="Proteomes" id="UP000293719"/>
    </source>
</evidence>
<accession>A0A4V1A4D7</accession>